<dbReference type="EMBL" id="FMYM01000012">
    <property type="protein sequence ID" value="SDC64677.1"/>
    <property type="molecule type" value="Genomic_DNA"/>
</dbReference>
<evidence type="ECO:0000313" key="3">
    <source>
        <dbReference type="Proteomes" id="UP000242662"/>
    </source>
</evidence>
<dbReference type="OrthoDB" id="334783at2"/>
<sequence length="304" mass="34918">MSQTSNDAIVAQVKQETGAQSVQALQKGFSTHDKYVLDERLLLRIFPIEEQEARRKEFETLKQLDVYSSDVPTAYKFQTCPEVVRAYMLLSYIPGVDGEEVLPTLSKDAQYHVGYEAGQMLVQLHECPAPADVSPWYEHKKNKSDRYIDAFEEMSFERTFKETLVRAIRERETLMKGRPNRFQHDDVYPGNIIIHQGRFAGLIDFGQYDWGDPLHDLCKLGFFSKAVSTPFTTGVIDGYHGGKTPTDHFWSLYALYSAMHAVSAVVWITRNDRSSEDEEMFAAYAREVVADHDDFRSDKPKWYG</sequence>
<evidence type="ECO:0000259" key="1">
    <source>
        <dbReference type="Pfam" id="PF01636"/>
    </source>
</evidence>
<dbReference type="InterPro" id="IPR016259">
    <property type="entry name" value="Hygromycin-B_Kinase"/>
</dbReference>
<gene>
    <name evidence="2" type="ORF">SAMN05421737_11224</name>
</gene>
<keyword evidence="2" id="KW-0418">Kinase</keyword>
<dbReference type="AlphaFoldDB" id="A0A1G6NB85"/>
<dbReference type="GO" id="GO:0016301">
    <property type="term" value="F:kinase activity"/>
    <property type="evidence" value="ECO:0007669"/>
    <property type="project" value="UniProtKB-KW"/>
</dbReference>
<keyword evidence="2" id="KW-0808">Transferase</keyword>
<keyword evidence="3" id="KW-1185">Reference proteome</keyword>
<dbReference type="SUPFAM" id="SSF56112">
    <property type="entry name" value="Protein kinase-like (PK-like)"/>
    <property type="match status" value="1"/>
</dbReference>
<reference evidence="3" key="1">
    <citation type="submission" date="2016-09" db="EMBL/GenBank/DDBJ databases">
        <authorList>
            <person name="Varghese N."/>
            <person name="Submissions S."/>
        </authorList>
    </citation>
    <scope>NUCLEOTIDE SEQUENCE [LARGE SCALE GENOMIC DNA]</scope>
    <source>
        <strain evidence="3">25nlg</strain>
    </source>
</reference>
<dbReference type="InterPro" id="IPR011009">
    <property type="entry name" value="Kinase-like_dom_sf"/>
</dbReference>
<dbReference type="InterPro" id="IPR002575">
    <property type="entry name" value="Aminoglycoside_PTrfase"/>
</dbReference>
<dbReference type="Proteomes" id="UP000242662">
    <property type="component" value="Unassembled WGS sequence"/>
</dbReference>
<dbReference type="PIRSF" id="PIRSF000707">
    <property type="entry name" value="Hygromycin-B_kinase"/>
    <property type="match status" value="1"/>
</dbReference>
<dbReference type="RefSeq" id="WP_090776507.1">
    <property type="nucleotide sequence ID" value="NZ_FMYM01000012.1"/>
</dbReference>
<dbReference type="PANTHER" id="PTHR41283:SF1">
    <property type="entry name" value="AMINOGLYCOSIDE PHOSPHOTRANSFERASE DOMAIN-CONTAINING PROTEIN"/>
    <property type="match status" value="1"/>
</dbReference>
<name>A0A1G6NB85_9BACI</name>
<evidence type="ECO:0000313" key="2">
    <source>
        <dbReference type="EMBL" id="SDC64677.1"/>
    </source>
</evidence>
<accession>A0A1G6NB85</accession>
<dbReference type="STRING" id="1464122.SAMN05421737_11224"/>
<dbReference type="Gene3D" id="3.90.1200.10">
    <property type="match status" value="1"/>
</dbReference>
<organism evidence="2 3">
    <name type="scientific">Shouchella lonarensis</name>
    <dbReference type="NCBI Taxonomy" id="1464122"/>
    <lineage>
        <taxon>Bacteria</taxon>
        <taxon>Bacillati</taxon>
        <taxon>Bacillota</taxon>
        <taxon>Bacilli</taxon>
        <taxon>Bacillales</taxon>
        <taxon>Bacillaceae</taxon>
        <taxon>Shouchella</taxon>
    </lineage>
</organism>
<protein>
    <submittedName>
        <fullName evidence="2">Predicted kinase, aminoglycoside phosphotransferase (APT) family</fullName>
    </submittedName>
</protein>
<feature type="domain" description="Aminoglycoside phosphotransferase" evidence="1">
    <location>
        <begin position="22"/>
        <end position="243"/>
    </location>
</feature>
<dbReference type="PANTHER" id="PTHR41283">
    <property type="entry name" value="AMINOGLYCOSIDE PHOSPHOTRANSFERASE"/>
    <property type="match status" value="1"/>
</dbReference>
<proteinExistence type="predicted"/>
<dbReference type="Pfam" id="PF01636">
    <property type="entry name" value="APH"/>
    <property type="match status" value="1"/>
</dbReference>